<dbReference type="RefSeq" id="WP_191749045.1">
    <property type="nucleotide sequence ID" value="NZ_JACSQZ010000011.1"/>
</dbReference>
<dbReference type="Pfam" id="PF12671">
    <property type="entry name" value="Amidase_6"/>
    <property type="match status" value="1"/>
</dbReference>
<dbReference type="Proteomes" id="UP000640335">
    <property type="component" value="Unassembled WGS sequence"/>
</dbReference>
<dbReference type="InterPro" id="IPR024301">
    <property type="entry name" value="Amidase_6"/>
</dbReference>
<evidence type="ECO:0000259" key="1">
    <source>
        <dbReference type="Pfam" id="PF12671"/>
    </source>
</evidence>
<dbReference type="EMBL" id="JACSQZ010000011">
    <property type="protein sequence ID" value="MBD7914438.1"/>
    <property type="molecule type" value="Genomic_DNA"/>
</dbReference>
<comment type="caution">
    <text evidence="2">The sequence shown here is derived from an EMBL/GenBank/DDBJ whole genome shotgun (WGS) entry which is preliminary data.</text>
</comment>
<evidence type="ECO:0000313" key="3">
    <source>
        <dbReference type="Proteomes" id="UP000640335"/>
    </source>
</evidence>
<name>A0ABR8Q1Z5_9CLOT</name>
<dbReference type="PANTHER" id="PTHR40032:SF1">
    <property type="entry name" value="EXPORTED PROTEIN"/>
    <property type="match status" value="1"/>
</dbReference>
<reference evidence="2 3" key="1">
    <citation type="submission" date="2020-08" db="EMBL/GenBank/DDBJ databases">
        <title>A Genomic Blueprint of the Chicken Gut Microbiome.</title>
        <authorList>
            <person name="Gilroy R."/>
            <person name="Ravi A."/>
            <person name="Getino M."/>
            <person name="Pursley I."/>
            <person name="Horton D.L."/>
            <person name="Alikhan N.-F."/>
            <person name="Baker D."/>
            <person name="Gharbi K."/>
            <person name="Hall N."/>
            <person name="Watson M."/>
            <person name="Adriaenssens E.M."/>
            <person name="Foster-Nyarko E."/>
            <person name="Jarju S."/>
            <person name="Secka A."/>
            <person name="Antonio M."/>
            <person name="Oren A."/>
            <person name="Chaudhuri R."/>
            <person name="La Ragione R.M."/>
            <person name="Hildebrand F."/>
            <person name="Pallen M.J."/>
        </authorList>
    </citation>
    <scope>NUCLEOTIDE SEQUENCE [LARGE SCALE GENOMIC DNA]</scope>
    <source>
        <strain evidence="2 3">Sa3CUN1</strain>
    </source>
</reference>
<keyword evidence="3" id="KW-1185">Reference proteome</keyword>
<accession>A0ABR8Q1Z5</accession>
<feature type="domain" description="Putative amidase" evidence="1">
    <location>
        <begin position="46"/>
        <end position="196"/>
    </location>
</feature>
<dbReference type="PANTHER" id="PTHR40032">
    <property type="entry name" value="EXPORTED PROTEIN-RELATED"/>
    <property type="match status" value="1"/>
</dbReference>
<evidence type="ECO:0000313" key="2">
    <source>
        <dbReference type="EMBL" id="MBD7914438.1"/>
    </source>
</evidence>
<sequence length="312" mass="36942">MKNLFKIKLKLIILLIFIMCTLLINIKVSKAKSINDGIKINNENINYSREKAREYAIKWAINPNKEYYNYVNDGGDCTNFVSQVLRAGGMEFIGSKNSATNINSWFYYSSNLPNRTVTWTAAKAFNSHFGKELKRVYKYREFKIEDALIKWEEIYNSIYIGDIVQYSRPNNIAFHSQAITDLLDKKTIYFSQHSNSMENFYKDGNLKYYLLGKPDDYNFLIYNIKKENNINSSRETVILTEDDYRKELVEAIDMIRISIEDTRFDNKIYKSSDTEKFIYDMEKKLDKVEYERYSRSKSSKELLEYLMDRSDL</sequence>
<proteinExistence type="predicted"/>
<protein>
    <submittedName>
        <fullName evidence="2">Amidase domain-containing protein</fullName>
    </submittedName>
</protein>
<organism evidence="2 3">
    <name type="scientific">Clostridium gallinarum</name>
    <dbReference type="NCBI Taxonomy" id="2762246"/>
    <lineage>
        <taxon>Bacteria</taxon>
        <taxon>Bacillati</taxon>
        <taxon>Bacillota</taxon>
        <taxon>Clostridia</taxon>
        <taxon>Eubacteriales</taxon>
        <taxon>Clostridiaceae</taxon>
        <taxon>Clostridium</taxon>
    </lineage>
</organism>
<gene>
    <name evidence="2" type="ORF">H9660_04705</name>
</gene>